<dbReference type="PANTHER" id="PTHR32194">
    <property type="entry name" value="METALLOPROTEASE TLDD"/>
    <property type="match status" value="1"/>
</dbReference>
<dbReference type="GO" id="GO:0051603">
    <property type="term" value="P:proteolysis involved in protein catabolic process"/>
    <property type="evidence" value="ECO:0007669"/>
    <property type="project" value="InterPro"/>
</dbReference>
<dbReference type="EnsemblMetazoa" id="CapteT156053">
    <property type="protein sequence ID" value="CapteP156053"/>
    <property type="gene ID" value="CapteG156053"/>
</dbReference>
<evidence type="ECO:0000256" key="3">
    <source>
        <dbReference type="ARBA" id="ARBA00022670"/>
    </source>
</evidence>
<dbReference type="Proteomes" id="UP000014760">
    <property type="component" value="Unassembled WGS sequence"/>
</dbReference>
<dbReference type="OMA" id="TFIYGYC"/>
<reference evidence="13" key="1">
    <citation type="submission" date="2012-12" db="EMBL/GenBank/DDBJ databases">
        <authorList>
            <person name="Hellsten U."/>
            <person name="Grimwood J."/>
            <person name="Chapman J.A."/>
            <person name="Shapiro H."/>
            <person name="Aerts A."/>
            <person name="Otillar R.P."/>
            <person name="Terry A.Y."/>
            <person name="Boore J.L."/>
            <person name="Simakov O."/>
            <person name="Marletaz F."/>
            <person name="Cho S.-J."/>
            <person name="Edsinger-Gonzales E."/>
            <person name="Havlak P."/>
            <person name="Kuo D.-H."/>
            <person name="Larsson T."/>
            <person name="Lv J."/>
            <person name="Arendt D."/>
            <person name="Savage R."/>
            <person name="Osoegawa K."/>
            <person name="de Jong P."/>
            <person name="Lindberg D.R."/>
            <person name="Seaver E.C."/>
            <person name="Weisblat D.A."/>
            <person name="Putnam N.H."/>
            <person name="Grigoriev I.V."/>
            <person name="Rokhsar D.S."/>
        </authorList>
    </citation>
    <scope>NUCLEOTIDE SEQUENCE</scope>
    <source>
        <strain evidence="13">I ESC-2004</strain>
    </source>
</reference>
<dbReference type="EMBL" id="KB308607">
    <property type="protein sequence ID" value="ELT97307.1"/>
    <property type="molecule type" value="Genomic_DNA"/>
</dbReference>
<dbReference type="PROSITE" id="PS00854">
    <property type="entry name" value="PROTEASOME_BETA_1"/>
    <property type="match status" value="1"/>
</dbReference>
<protein>
    <recommendedName>
        <fullName evidence="10">Proteasome subunit beta</fullName>
    </recommendedName>
</protein>
<keyword evidence="8 10" id="KW-0539">Nucleus</keyword>
<comment type="catalytic activity">
    <reaction evidence="1">
        <text>Cleavage of peptide bonds with very broad specificity.</text>
        <dbReference type="EC" id="3.4.25.1"/>
    </reaction>
</comment>
<dbReference type="FunFam" id="3.60.20.10:FF:000010">
    <property type="entry name" value="Proteasome subunit beta type-1"/>
    <property type="match status" value="1"/>
</dbReference>
<evidence type="ECO:0000256" key="6">
    <source>
        <dbReference type="ARBA" id="ARBA00022942"/>
    </source>
</evidence>
<organism evidence="11">
    <name type="scientific">Capitella teleta</name>
    <name type="common">Polychaete worm</name>
    <dbReference type="NCBI Taxonomy" id="283909"/>
    <lineage>
        <taxon>Eukaryota</taxon>
        <taxon>Metazoa</taxon>
        <taxon>Spiralia</taxon>
        <taxon>Lophotrochozoa</taxon>
        <taxon>Annelida</taxon>
        <taxon>Polychaeta</taxon>
        <taxon>Sedentaria</taxon>
        <taxon>Scolecida</taxon>
        <taxon>Capitellidae</taxon>
        <taxon>Capitella</taxon>
    </lineage>
</organism>
<gene>
    <name evidence="11" type="ORF">CAPTEDRAFT_156053</name>
</gene>
<evidence type="ECO:0000313" key="11">
    <source>
        <dbReference type="EMBL" id="ELT97307.1"/>
    </source>
</evidence>
<dbReference type="SUPFAM" id="SSF56235">
    <property type="entry name" value="N-terminal nucleophile aminohydrolases (Ntn hydrolases)"/>
    <property type="match status" value="1"/>
</dbReference>
<comment type="subunit">
    <text evidence="10">Component of the proteasome complex.</text>
</comment>
<evidence type="ECO:0000256" key="9">
    <source>
        <dbReference type="PIRSR" id="PIRSR600243-1"/>
    </source>
</evidence>
<sequence>METLGLFPQMENQKMTYDAVPDWMSAEHLTGTTIVAVEYDGGVVVGADSRTTTGSYVANRVTDKLTKVSDYIYCCRSGSAADTQAISDIVSYHLSVHKAELNEEPLVHTGASIFQDLCYNYRDQLSAGIICAGWDKRKGGQVYSIPLGGMCVRVPFSIGGSGSTYLYGWVDSAFKEKMTKEECQKFVLNAVTLAINRDGSSGGICNLATISVDGVERQKFLHDDLPKFCLK</sequence>
<dbReference type="Pfam" id="PF00227">
    <property type="entry name" value="Proteasome"/>
    <property type="match status" value="1"/>
</dbReference>
<dbReference type="OrthoDB" id="7854943at2759"/>
<keyword evidence="2 10" id="KW-0963">Cytoplasm</keyword>
<dbReference type="AlphaFoldDB" id="R7TUT7"/>
<dbReference type="PRINTS" id="PR00141">
    <property type="entry name" value="PROTEASOME"/>
</dbReference>
<dbReference type="InterPro" id="IPR001353">
    <property type="entry name" value="Proteasome_sua/b"/>
</dbReference>
<proteinExistence type="inferred from homology"/>
<dbReference type="Gene3D" id="3.60.20.10">
    <property type="entry name" value="Glutamine Phosphoribosylpyrophosphate, subunit 1, domain 1"/>
    <property type="match status" value="1"/>
</dbReference>
<dbReference type="STRING" id="283909.R7TUT7"/>
<keyword evidence="3" id="KW-0645">Protease</keyword>
<dbReference type="EMBL" id="AMQN01010978">
    <property type="status" value="NOT_ANNOTATED_CDS"/>
    <property type="molecule type" value="Genomic_DNA"/>
</dbReference>
<evidence type="ECO:0000256" key="8">
    <source>
        <dbReference type="ARBA" id="ARBA00023242"/>
    </source>
</evidence>
<comment type="function">
    <text evidence="10">Component of the proteasome, a multicatalytic proteinase complex which is characterized by its ability to cleave peptides with Arg, Phe, Tyr, Leu, and Glu adjacent to the leaving group at neutral or slightly basic pH. The proteasome has an ATP-dependent proteolytic activity.</text>
</comment>
<comment type="similarity">
    <text evidence="10">Belongs to the peptidase T1B family.</text>
</comment>
<keyword evidence="6 10" id="KW-0647">Proteasome</keyword>
<dbReference type="CDD" id="cd03762">
    <property type="entry name" value="proteasome_beta_type_6"/>
    <property type="match status" value="1"/>
</dbReference>
<evidence type="ECO:0000256" key="2">
    <source>
        <dbReference type="ARBA" id="ARBA00022490"/>
    </source>
</evidence>
<evidence type="ECO:0000256" key="7">
    <source>
        <dbReference type="ARBA" id="ARBA00023145"/>
    </source>
</evidence>
<evidence type="ECO:0000256" key="1">
    <source>
        <dbReference type="ARBA" id="ARBA00001198"/>
    </source>
</evidence>
<keyword evidence="7" id="KW-0865">Zymogen</keyword>
<dbReference type="InterPro" id="IPR023333">
    <property type="entry name" value="Proteasome_suB-type"/>
</dbReference>
<name>R7TUT7_CAPTE</name>
<accession>R7TUT7</accession>
<keyword evidence="13" id="KW-1185">Reference proteome</keyword>
<reference evidence="11 13" key="2">
    <citation type="journal article" date="2013" name="Nature">
        <title>Insights into bilaterian evolution from three spiralian genomes.</title>
        <authorList>
            <person name="Simakov O."/>
            <person name="Marletaz F."/>
            <person name="Cho S.J."/>
            <person name="Edsinger-Gonzales E."/>
            <person name="Havlak P."/>
            <person name="Hellsten U."/>
            <person name="Kuo D.H."/>
            <person name="Larsson T."/>
            <person name="Lv J."/>
            <person name="Arendt D."/>
            <person name="Savage R."/>
            <person name="Osoegawa K."/>
            <person name="de Jong P."/>
            <person name="Grimwood J."/>
            <person name="Chapman J.A."/>
            <person name="Shapiro H."/>
            <person name="Aerts A."/>
            <person name="Otillar R.P."/>
            <person name="Terry A.Y."/>
            <person name="Boore J.L."/>
            <person name="Grigoriev I.V."/>
            <person name="Lindberg D.R."/>
            <person name="Seaver E.C."/>
            <person name="Weisblat D.A."/>
            <person name="Putnam N.H."/>
            <person name="Rokhsar D.S."/>
        </authorList>
    </citation>
    <scope>NUCLEOTIDE SEQUENCE</scope>
    <source>
        <strain evidence="11 13">I ESC-2004</strain>
    </source>
</reference>
<reference evidence="12" key="3">
    <citation type="submission" date="2015-06" db="UniProtKB">
        <authorList>
            <consortium name="EnsemblMetazoa"/>
        </authorList>
    </citation>
    <scope>IDENTIFICATION</scope>
</reference>
<dbReference type="InterPro" id="IPR000243">
    <property type="entry name" value="Pept_T1A_subB"/>
</dbReference>
<keyword evidence="4" id="KW-0888">Threonine protease</keyword>
<dbReference type="PANTHER" id="PTHR32194:SF0">
    <property type="entry name" value="ATP-DEPENDENT PROTEASE SUBUNIT HSLV"/>
    <property type="match status" value="1"/>
</dbReference>
<dbReference type="GO" id="GO:0005737">
    <property type="term" value="C:cytoplasm"/>
    <property type="evidence" value="ECO:0007669"/>
    <property type="project" value="UniProtKB-SubCell"/>
</dbReference>
<keyword evidence="5" id="KW-0378">Hydrolase</keyword>
<dbReference type="PROSITE" id="PS51476">
    <property type="entry name" value="PROTEASOME_BETA_2"/>
    <property type="match status" value="1"/>
</dbReference>
<dbReference type="FunCoup" id="R7TUT7">
    <property type="interactions" value="1006"/>
</dbReference>
<comment type="subcellular location">
    <subcellularLocation>
        <location evidence="10">Cytoplasm</location>
    </subcellularLocation>
    <subcellularLocation>
        <location evidence="10">Nucleus</location>
    </subcellularLocation>
</comment>
<dbReference type="InterPro" id="IPR029055">
    <property type="entry name" value="Ntn_hydrolases_N"/>
</dbReference>
<dbReference type="InterPro" id="IPR016050">
    <property type="entry name" value="Proteasome_bsu_CS"/>
</dbReference>
<evidence type="ECO:0000313" key="13">
    <source>
        <dbReference type="Proteomes" id="UP000014760"/>
    </source>
</evidence>
<feature type="active site" description="Nucleophile" evidence="9">
    <location>
        <position position="32"/>
    </location>
</feature>
<evidence type="ECO:0000256" key="4">
    <source>
        <dbReference type="ARBA" id="ARBA00022698"/>
    </source>
</evidence>
<evidence type="ECO:0000256" key="5">
    <source>
        <dbReference type="ARBA" id="ARBA00022801"/>
    </source>
</evidence>
<dbReference type="GO" id="GO:0004298">
    <property type="term" value="F:threonine-type endopeptidase activity"/>
    <property type="evidence" value="ECO:0007669"/>
    <property type="project" value="UniProtKB-KW"/>
</dbReference>
<evidence type="ECO:0000313" key="12">
    <source>
        <dbReference type="EnsemblMetazoa" id="CapteP156053"/>
    </source>
</evidence>
<dbReference type="GO" id="GO:0019774">
    <property type="term" value="C:proteasome core complex, beta-subunit complex"/>
    <property type="evidence" value="ECO:0007669"/>
    <property type="project" value="UniProtKB-ARBA"/>
</dbReference>
<evidence type="ECO:0000256" key="10">
    <source>
        <dbReference type="RuleBase" id="RU004203"/>
    </source>
</evidence>
<dbReference type="GO" id="GO:0005634">
    <property type="term" value="C:nucleus"/>
    <property type="evidence" value="ECO:0007669"/>
    <property type="project" value="UniProtKB-SubCell"/>
</dbReference>
<dbReference type="HOGENOM" id="CLU_035750_5_2_1"/>